<evidence type="ECO:0000313" key="3">
    <source>
        <dbReference type="WBParaSite" id="L893_g26189.t1"/>
    </source>
</evidence>
<feature type="signal peptide" evidence="1">
    <location>
        <begin position="1"/>
        <end position="20"/>
    </location>
</feature>
<keyword evidence="1" id="KW-0732">Signal</keyword>
<organism evidence="2 3">
    <name type="scientific">Steinernema glaseri</name>
    <dbReference type="NCBI Taxonomy" id="37863"/>
    <lineage>
        <taxon>Eukaryota</taxon>
        <taxon>Metazoa</taxon>
        <taxon>Ecdysozoa</taxon>
        <taxon>Nematoda</taxon>
        <taxon>Chromadorea</taxon>
        <taxon>Rhabditida</taxon>
        <taxon>Tylenchina</taxon>
        <taxon>Panagrolaimomorpha</taxon>
        <taxon>Strongyloidoidea</taxon>
        <taxon>Steinernematidae</taxon>
        <taxon>Steinernema</taxon>
    </lineage>
</organism>
<evidence type="ECO:0000313" key="2">
    <source>
        <dbReference type="Proteomes" id="UP000095287"/>
    </source>
</evidence>
<proteinExistence type="predicted"/>
<dbReference type="Proteomes" id="UP000095287">
    <property type="component" value="Unplaced"/>
</dbReference>
<feature type="chain" id="PRO_5009313411" evidence="1">
    <location>
        <begin position="21"/>
        <end position="109"/>
    </location>
</feature>
<sequence>MFVTMKVVVLFLLLAAAVHGFYNNPKSRKLLQSVPLIPDDDFRSTVLGDLPNYDCSKDWKNCPYPLTPGRISQEQTRGFWNKKCSNDGTTNCRPFFLPSRPQRAHMWFY</sequence>
<evidence type="ECO:0000256" key="1">
    <source>
        <dbReference type="SAM" id="SignalP"/>
    </source>
</evidence>
<keyword evidence="2" id="KW-1185">Reference proteome</keyword>
<dbReference type="WBParaSite" id="L893_g26189.t1">
    <property type="protein sequence ID" value="L893_g26189.t1"/>
    <property type="gene ID" value="L893_g26189"/>
</dbReference>
<dbReference type="AlphaFoldDB" id="A0A1I7ZGK6"/>
<reference evidence="3" key="1">
    <citation type="submission" date="2016-11" db="UniProtKB">
        <authorList>
            <consortium name="WormBaseParasite"/>
        </authorList>
    </citation>
    <scope>IDENTIFICATION</scope>
</reference>
<name>A0A1I7ZGK6_9BILA</name>
<protein>
    <submittedName>
        <fullName evidence="3">Kringle domain-containing protein</fullName>
    </submittedName>
</protein>
<accession>A0A1I7ZGK6</accession>